<feature type="transmembrane region" description="Helical" evidence="13">
    <location>
        <begin position="949"/>
        <end position="970"/>
    </location>
</feature>
<evidence type="ECO:0000313" key="21">
    <source>
        <dbReference type="Proteomes" id="UP000694557"/>
    </source>
</evidence>
<dbReference type="Pfam" id="PF22844">
    <property type="entry name" value="Beta-prop_CATSPERE"/>
    <property type="match status" value="1"/>
</dbReference>
<evidence type="ECO:0000256" key="4">
    <source>
        <dbReference type="ARBA" id="ARBA00022729"/>
    </source>
</evidence>
<dbReference type="GO" id="GO:0030317">
    <property type="term" value="P:flagellated sperm motility"/>
    <property type="evidence" value="ECO:0007669"/>
    <property type="project" value="TreeGrafter"/>
</dbReference>
<evidence type="ECO:0000259" key="16">
    <source>
        <dbReference type="Pfam" id="PF22843"/>
    </source>
</evidence>
<feature type="domain" description="CATSPERE beta-propeller" evidence="17">
    <location>
        <begin position="239"/>
        <end position="576"/>
    </location>
</feature>
<dbReference type="Pfam" id="PF22849">
    <property type="entry name" value="CATSPERE_Ig-like"/>
    <property type="match status" value="1"/>
</dbReference>
<dbReference type="InterPro" id="IPR053815">
    <property type="entry name" value="CATSPERE_Ig-like"/>
</dbReference>
<evidence type="ECO:0000256" key="12">
    <source>
        <dbReference type="ARBA" id="ARBA00037793"/>
    </source>
</evidence>
<dbReference type="Proteomes" id="UP000694557">
    <property type="component" value="Unassembled WGS sequence"/>
</dbReference>
<feature type="domain" description="CATSPERD/E C-terminal" evidence="19">
    <location>
        <begin position="739"/>
        <end position="831"/>
    </location>
</feature>
<evidence type="ECO:0000313" key="20">
    <source>
        <dbReference type="Ensembl" id="ENSOKIP00005108768.1"/>
    </source>
</evidence>
<comment type="similarity">
    <text evidence="1">Belongs to the CATSPERD family.</text>
</comment>
<dbReference type="PANTHER" id="PTHR33722:SF3">
    <property type="entry name" value="CATION CHANNEL SPERM-ASSOCIATED AUXILIARY SUBUNIT EPSILON"/>
    <property type="match status" value="1"/>
</dbReference>
<keyword evidence="7" id="KW-0969">Cilium</keyword>
<dbReference type="Ensembl" id="ENSOKIT00005116540.1">
    <property type="protein sequence ID" value="ENSOKIP00005108768.1"/>
    <property type="gene ID" value="ENSOKIG00005047643.1"/>
</dbReference>
<evidence type="ECO:0000259" key="17">
    <source>
        <dbReference type="Pfam" id="PF22844"/>
    </source>
</evidence>
<dbReference type="InterPro" id="IPR053818">
    <property type="entry name" value="CATSPERE_NTD1"/>
</dbReference>
<dbReference type="GO" id="GO:0097228">
    <property type="term" value="C:sperm principal piece"/>
    <property type="evidence" value="ECO:0007669"/>
    <property type="project" value="TreeGrafter"/>
</dbReference>
<dbReference type="InterPro" id="IPR053817">
    <property type="entry name" value="CATSPERE_NTD2"/>
</dbReference>
<dbReference type="Pfam" id="PF22850">
    <property type="entry name" value="CATSPERD-E_C"/>
    <property type="match status" value="2"/>
</dbReference>
<evidence type="ECO:0000259" key="18">
    <source>
        <dbReference type="Pfam" id="PF22849"/>
    </source>
</evidence>
<evidence type="ECO:0000256" key="8">
    <source>
        <dbReference type="ARBA" id="ARBA00023136"/>
    </source>
</evidence>
<evidence type="ECO:0000256" key="13">
    <source>
        <dbReference type="SAM" id="Phobius"/>
    </source>
</evidence>
<name>A0A8C7L066_ONCKI</name>
<evidence type="ECO:0000256" key="14">
    <source>
        <dbReference type="SAM" id="SignalP"/>
    </source>
</evidence>
<reference evidence="20" key="1">
    <citation type="submission" date="2025-08" db="UniProtKB">
        <authorList>
            <consortium name="Ensembl"/>
        </authorList>
    </citation>
    <scope>IDENTIFICATION</scope>
</reference>
<evidence type="ECO:0000256" key="11">
    <source>
        <dbReference type="ARBA" id="ARBA00023273"/>
    </source>
</evidence>
<keyword evidence="8 13" id="KW-0472">Membrane</keyword>
<keyword evidence="5" id="KW-0282">Flagellum</keyword>
<feature type="domain" description="CATSPERE first N-terminal" evidence="15">
    <location>
        <begin position="13"/>
        <end position="98"/>
    </location>
</feature>
<keyword evidence="21" id="KW-1185">Reference proteome</keyword>
<feature type="chain" id="PRO_5034880585" evidence="14">
    <location>
        <begin position="22"/>
        <end position="988"/>
    </location>
</feature>
<accession>A0A8C7L066</accession>
<feature type="domain" description="CATSPERE Ig-like" evidence="18">
    <location>
        <begin position="589"/>
        <end position="694"/>
    </location>
</feature>
<dbReference type="PANTHER" id="PTHR33722">
    <property type="entry name" value="CATION CHANNEL SPERM-ASSOCIATED PROTEIN SUBUNIT DELTA-RELATED"/>
    <property type="match status" value="1"/>
</dbReference>
<dbReference type="Pfam" id="PF22841">
    <property type="entry name" value="CATSPERE_NTD1"/>
    <property type="match status" value="1"/>
</dbReference>
<evidence type="ECO:0000256" key="3">
    <source>
        <dbReference type="ARBA" id="ARBA00022692"/>
    </source>
</evidence>
<keyword evidence="3 13" id="KW-0812">Transmembrane</keyword>
<keyword evidence="6 13" id="KW-1133">Transmembrane helix</keyword>
<feature type="domain" description="CATSPERD/E C-terminal" evidence="19">
    <location>
        <begin position="874"/>
        <end position="969"/>
    </location>
</feature>
<sequence>MRGLPFFLSLLVLLKIELIVGVWRYNNILEDENLFTLQNAVFLKYDGSDFVEWEYPECCNVNNKSSPNAIMKCTSPGFQMVKPLVSSPEEEEARYLFISDSFFSFIWYAVVPIDRGSAETSSKQVRMWIIDPEQADPDEINNTALVPSTQSRYITKHFYNNGQYPVIKLKSKQTHLGHFQKDGYWEAVIPGDERFNDFHIYGQPISFQHRFVIDGQHTFYWPEPAEPNGEREVSLRLAPGSPLSLVWGTCELYRGLLLSDTGALITKNAFLTSEELKVDPGTLPVPPEGYFTVDQAALLEDGIIFRIDGALYWRDNQDRVLTEHPHLPTSGVMGLYQRTCCASNYPVQDVELSSLIVWKENLLLVGPKKLKNPGRENFLKIVLKVPPRVTYLTASFGSHPASLATLVMYSVPGAISRNFLTSYNELVPSWITSTFMTKFKLKDIPKGPFEMRFLESADASLLLWNKETILYSFHNDNEWGEIRPFNASHLSAAAFGSKIHQVTLDHSWNMLVKMENNILFYCKVGMHEVVRLHKWMEPDSRMVLYLNQKEQINMLTLTPEGLHVQKYPMMMETKSAMKGSYHDCPFISFEHSMNTISYNMDKGDQMVLWAQIVYPEGKGVHVKFLSNNADLLYIEQKSHFEGVNSVDTVNTTFIISQKVDYSDATSYTHLTKKTSGIVTLELVPNQIGNTCNLPMSRISHFNVGCPPNRHIRVARPWGMPCEMYSLTNYTILGSVLRDPQQDDIVVHYDWEKFGCLLKTHYKNPFLPSIDLYDGDNYVRNVDANFIVWDRFGRKDYSFNATMRQVACLRESQTWISMLTGGKSLEEAWGPEVQSCTVLIYCSSHDLYTFLPESQNATMPETLFYKGIFFSPFQSYRTCFKVSPGKLGNLDQPYEIMNRSSKNFLTFSQVDSATYVFNVKILDPNYSFCDLHAVFAVQTYGITIPKYQHLTTYVAIVFTLFSLCILGYSYCRYVTIFRNLLATKRHKYE</sequence>
<feature type="domain" description="CATSPERE second N-terminal" evidence="16">
    <location>
        <begin position="105"/>
        <end position="190"/>
    </location>
</feature>
<dbReference type="AlphaFoldDB" id="A0A8C7L066"/>
<protein>
    <submittedName>
        <fullName evidence="20">Catsper channel auxiliary subunit epsilon</fullName>
    </submittedName>
</protein>
<evidence type="ECO:0000256" key="5">
    <source>
        <dbReference type="ARBA" id="ARBA00022846"/>
    </source>
</evidence>
<comment type="subcellular location">
    <subcellularLocation>
        <location evidence="12">Cell projection</location>
        <location evidence="12">Cilium</location>
        <location evidence="12">Flagellum membrane</location>
        <topology evidence="12">Single-pass type I membrane protein</topology>
    </subcellularLocation>
</comment>
<dbReference type="GeneTree" id="ENSGT00940000162691"/>
<evidence type="ECO:0000259" key="15">
    <source>
        <dbReference type="Pfam" id="PF22841"/>
    </source>
</evidence>
<evidence type="ECO:0000256" key="2">
    <source>
        <dbReference type="ARBA" id="ARBA00022475"/>
    </source>
</evidence>
<gene>
    <name evidence="20" type="primary">CATSPERE</name>
</gene>
<dbReference type="InterPro" id="IPR028751">
    <property type="entry name" value="CATSPERD/E"/>
</dbReference>
<dbReference type="GO" id="GO:0048240">
    <property type="term" value="P:sperm capacitation"/>
    <property type="evidence" value="ECO:0007669"/>
    <property type="project" value="TreeGrafter"/>
</dbReference>
<reference evidence="20" key="2">
    <citation type="submission" date="2025-09" db="UniProtKB">
        <authorList>
            <consortium name="Ensembl"/>
        </authorList>
    </citation>
    <scope>IDENTIFICATION</scope>
</reference>
<keyword evidence="9" id="KW-1015">Disulfide bond</keyword>
<organism evidence="20 21">
    <name type="scientific">Oncorhynchus kisutch</name>
    <name type="common">Coho salmon</name>
    <name type="synonym">Salmo kisutch</name>
    <dbReference type="NCBI Taxonomy" id="8019"/>
    <lineage>
        <taxon>Eukaryota</taxon>
        <taxon>Metazoa</taxon>
        <taxon>Chordata</taxon>
        <taxon>Craniata</taxon>
        <taxon>Vertebrata</taxon>
        <taxon>Euteleostomi</taxon>
        <taxon>Actinopterygii</taxon>
        <taxon>Neopterygii</taxon>
        <taxon>Teleostei</taxon>
        <taxon>Protacanthopterygii</taxon>
        <taxon>Salmoniformes</taxon>
        <taxon>Salmonidae</taxon>
        <taxon>Salmoninae</taxon>
        <taxon>Oncorhynchus</taxon>
    </lineage>
</organism>
<evidence type="ECO:0000256" key="7">
    <source>
        <dbReference type="ARBA" id="ARBA00023069"/>
    </source>
</evidence>
<evidence type="ECO:0000256" key="9">
    <source>
        <dbReference type="ARBA" id="ARBA00023157"/>
    </source>
</evidence>
<evidence type="ECO:0000256" key="10">
    <source>
        <dbReference type="ARBA" id="ARBA00023180"/>
    </source>
</evidence>
<dbReference type="InterPro" id="IPR053814">
    <property type="entry name" value="CATSPERD/E_C"/>
</dbReference>
<evidence type="ECO:0000256" key="1">
    <source>
        <dbReference type="ARBA" id="ARBA00010246"/>
    </source>
</evidence>
<keyword evidence="2" id="KW-1003">Cell membrane</keyword>
<dbReference type="Pfam" id="PF22843">
    <property type="entry name" value="CATSPERE_NTD2"/>
    <property type="match status" value="1"/>
</dbReference>
<evidence type="ECO:0000259" key="19">
    <source>
        <dbReference type="Pfam" id="PF22850"/>
    </source>
</evidence>
<feature type="signal peptide" evidence="14">
    <location>
        <begin position="1"/>
        <end position="21"/>
    </location>
</feature>
<dbReference type="InterPro" id="IPR053816">
    <property type="entry name" value="CATSPERE_beta-prop"/>
</dbReference>
<keyword evidence="4 14" id="KW-0732">Signal</keyword>
<dbReference type="GO" id="GO:0036128">
    <property type="term" value="C:CatSper complex"/>
    <property type="evidence" value="ECO:0007669"/>
    <property type="project" value="InterPro"/>
</dbReference>
<proteinExistence type="inferred from homology"/>
<keyword evidence="11" id="KW-0966">Cell projection</keyword>
<evidence type="ECO:0000256" key="6">
    <source>
        <dbReference type="ARBA" id="ARBA00022989"/>
    </source>
</evidence>
<keyword evidence="10" id="KW-0325">Glycoprotein</keyword>